<evidence type="ECO:0000256" key="1">
    <source>
        <dbReference type="ARBA" id="ARBA00022536"/>
    </source>
</evidence>
<dbReference type="OrthoDB" id="339125at2759"/>
<dbReference type="Pfam" id="PF07645">
    <property type="entry name" value="EGF_CA"/>
    <property type="match status" value="2"/>
</dbReference>
<evidence type="ECO:0000256" key="4">
    <source>
        <dbReference type="ARBA" id="ARBA00022737"/>
    </source>
</evidence>
<evidence type="ECO:0000259" key="11">
    <source>
        <dbReference type="PROSITE" id="PS50026"/>
    </source>
</evidence>
<dbReference type="PROSITE" id="PS51450">
    <property type="entry name" value="LRR"/>
    <property type="match status" value="1"/>
</dbReference>
<dbReference type="EMBL" id="AMQN01008294">
    <property type="status" value="NOT_ANNOTATED_CDS"/>
    <property type="molecule type" value="Genomic_DNA"/>
</dbReference>
<keyword evidence="4" id="KW-0677">Repeat</keyword>
<feature type="domain" description="EGF-like" evidence="11">
    <location>
        <begin position="886"/>
        <end position="931"/>
    </location>
</feature>
<feature type="chain" id="PRO_5008788062" description="EGF-like domain-containing protein" evidence="10">
    <location>
        <begin position="22"/>
        <end position="940"/>
    </location>
</feature>
<dbReference type="PROSITE" id="PS50026">
    <property type="entry name" value="EGF_3"/>
    <property type="match status" value="4"/>
</dbReference>
<keyword evidence="1 9" id="KW-0245">EGF-like domain</keyword>
<proteinExistence type="predicted"/>
<dbReference type="SUPFAM" id="SSF52058">
    <property type="entry name" value="L domain-like"/>
    <property type="match status" value="1"/>
</dbReference>
<dbReference type="InterPro" id="IPR032675">
    <property type="entry name" value="LRR_dom_sf"/>
</dbReference>
<keyword evidence="5" id="KW-0106">Calcium</keyword>
<dbReference type="SUPFAM" id="SSF57196">
    <property type="entry name" value="EGF/Laminin"/>
    <property type="match status" value="1"/>
</dbReference>
<evidence type="ECO:0000256" key="7">
    <source>
        <dbReference type="ARBA" id="ARBA00023157"/>
    </source>
</evidence>
<reference evidence="14" key="1">
    <citation type="submission" date="2012-12" db="EMBL/GenBank/DDBJ databases">
        <authorList>
            <person name="Hellsten U."/>
            <person name="Grimwood J."/>
            <person name="Chapman J.A."/>
            <person name="Shapiro H."/>
            <person name="Aerts A."/>
            <person name="Otillar R.P."/>
            <person name="Terry A.Y."/>
            <person name="Boore J.L."/>
            <person name="Simakov O."/>
            <person name="Marletaz F."/>
            <person name="Cho S.-J."/>
            <person name="Edsinger-Gonzales E."/>
            <person name="Havlak P."/>
            <person name="Kuo D.-H."/>
            <person name="Larsson T."/>
            <person name="Lv J."/>
            <person name="Arendt D."/>
            <person name="Savage R."/>
            <person name="Osoegawa K."/>
            <person name="de Jong P."/>
            <person name="Lindberg D.R."/>
            <person name="Seaver E.C."/>
            <person name="Weisblat D.A."/>
            <person name="Putnam N.H."/>
            <person name="Grigoriev I.V."/>
            <person name="Rokhsar D.S."/>
        </authorList>
    </citation>
    <scope>NUCLEOTIDE SEQUENCE</scope>
    <source>
        <strain evidence="14">I ESC-2004</strain>
    </source>
</reference>
<keyword evidence="8" id="KW-0325">Glycoprotein</keyword>
<feature type="domain" description="EGF-like" evidence="11">
    <location>
        <begin position="667"/>
        <end position="708"/>
    </location>
</feature>
<dbReference type="AlphaFoldDB" id="R7UJJ0"/>
<evidence type="ECO:0000256" key="2">
    <source>
        <dbReference type="ARBA" id="ARBA00022614"/>
    </source>
</evidence>
<dbReference type="Pfam" id="PF13855">
    <property type="entry name" value="LRR_8"/>
    <property type="match status" value="2"/>
</dbReference>
<dbReference type="Gene3D" id="2.10.25.10">
    <property type="entry name" value="Laminin"/>
    <property type="match status" value="5"/>
</dbReference>
<dbReference type="SMART" id="SM00179">
    <property type="entry name" value="EGF_CA"/>
    <property type="match status" value="4"/>
</dbReference>
<feature type="domain" description="EGF-like" evidence="11">
    <location>
        <begin position="799"/>
        <end position="839"/>
    </location>
</feature>
<dbReference type="InterPro" id="IPR001611">
    <property type="entry name" value="Leu-rich_rpt"/>
</dbReference>
<dbReference type="InterPro" id="IPR049883">
    <property type="entry name" value="NOTCH1_EGF-like"/>
</dbReference>
<evidence type="ECO:0000256" key="6">
    <source>
        <dbReference type="ARBA" id="ARBA00022902"/>
    </source>
</evidence>
<keyword evidence="7" id="KW-1015">Disulfide bond</keyword>
<dbReference type="InterPro" id="IPR000742">
    <property type="entry name" value="EGF"/>
</dbReference>
<evidence type="ECO:0000256" key="10">
    <source>
        <dbReference type="SAM" id="SignalP"/>
    </source>
</evidence>
<dbReference type="Pfam" id="PF12947">
    <property type="entry name" value="EGF_3"/>
    <property type="match status" value="2"/>
</dbReference>
<dbReference type="STRING" id="283909.R7UJJ0"/>
<dbReference type="OMA" id="CFIQQIL"/>
<evidence type="ECO:0000256" key="9">
    <source>
        <dbReference type="PROSITE-ProRule" id="PRU00076"/>
    </source>
</evidence>
<dbReference type="InterPro" id="IPR000152">
    <property type="entry name" value="EGF-type_Asp/Asn_hydroxyl_site"/>
</dbReference>
<reference evidence="13" key="3">
    <citation type="submission" date="2015-06" db="UniProtKB">
        <authorList>
            <consortium name="EnsemblMetazoa"/>
        </authorList>
    </citation>
    <scope>IDENTIFICATION</scope>
</reference>
<dbReference type="EnsemblMetazoa" id="CapteT197182">
    <property type="protein sequence ID" value="CapteP197182"/>
    <property type="gene ID" value="CapteG197182"/>
</dbReference>
<sequence length="940" mass="105627">MKLRHSFLLIVYLANVGEIFSSRVELGNRGLTSVPETISSSVDHLLLQGNQITSIRQSDFNDKYYNLNDLFLIRNKITSIEKGCFKGTILKLLYLNDNALTAFPDLREVSGTLTRIFIESNKITTISIEELSYLTKLEKLYLSNNLLSTLSDFTQYTPLLSVLNLEGNPLKCCNATIWWKQIRTGLSLEIDNFPCKYPFEWISTAWNDITEDMILRQHCYLKYRLKDPIPSELTYCNSTEISRSTGWRLNRHHCAGCLKNITTIELRSRRNGTHKKYPHVTRAQHVVSEEQKNKIKTNKIDIECMLAAFEPYCKYYYLIDRWNRPTRVSRGCIDAATCSEDDSYMTNKGYCGYLTRNARFCERCTLGTKPEHSGCLNVKTQYLTSSLFKEATDEECRNSWVKYADKQERKYSGCPMIQQDYGWSWDACARLACALGGNVINYVNKLCQVLKCAGLPANMRLTGHGTGYDVYALTRDFPCDKSNKRSLYCFTCNANSETACQKNGRMESCGSSNAACFIKETLTTGKFASVQGISKGCISRSDCSNKNYWTKQCVDSTSNRQACTRCYYGDSGSDSECREGAGFKCLKTYTQVAADTTKTKKTTCTLVEERRGLYRPDCINLACSKNINVVFHAGTICQLRSCDFDHEKAIFRNEGRSYWSFFMYDVGGNECTSGQAQCGIAATCQDVFGSYKCTCNKGFSGNPYLICTDKDECTRGEHNCDHNAQCINYHGGFTCQCNPGYEGDGRTCIAEKEAKCRPGSSADCGPNEYCRTAYIGGKVLNQCSCMVGYSRNSRNVCDDINECLAFTHNCDVNAYCINMAGTFKCKCKTGYLGDGRYCTVKKIEDDCLGDADCGVMASCMWDKLSKGYKCQCASGYARTGSGPCEDIDECATIHQGNKLCAENAKCHNFPGYFWCYCDLRGFKGDGYHTCEGMLITLMSG</sequence>
<accession>R7UJJ0</accession>
<dbReference type="GO" id="GO:0005509">
    <property type="term" value="F:calcium ion binding"/>
    <property type="evidence" value="ECO:0007669"/>
    <property type="project" value="InterPro"/>
</dbReference>
<evidence type="ECO:0000256" key="3">
    <source>
        <dbReference type="ARBA" id="ARBA00022729"/>
    </source>
</evidence>
<dbReference type="Proteomes" id="UP000014760">
    <property type="component" value="Unassembled WGS sequence"/>
</dbReference>
<dbReference type="Gene3D" id="3.80.10.10">
    <property type="entry name" value="Ribonuclease Inhibitor"/>
    <property type="match status" value="1"/>
</dbReference>
<comment type="caution">
    <text evidence="9">Lacks conserved residue(s) required for the propagation of feature annotation.</text>
</comment>
<dbReference type="FunFam" id="2.10.25.10:FF:000038">
    <property type="entry name" value="Fibrillin 2"/>
    <property type="match status" value="3"/>
</dbReference>
<dbReference type="PROSITE" id="PS01187">
    <property type="entry name" value="EGF_CA"/>
    <property type="match status" value="3"/>
</dbReference>
<dbReference type="InterPro" id="IPR009030">
    <property type="entry name" value="Growth_fac_rcpt_cys_sf"/>
</dbReference>
<dbReference type="PANTHER" id="PTHR24039:SF28">
    <property type="entry name" value="EGF-LIKE DOMAIN-CONTAINING PROTEIN"/>
    <property type="match status" value="1"/>
</dbReference>
<feature type="domain" description="EGF-like" evidence="11">
    <location>
        <begin position="709"/>
        <end position="749"/>
    </location>
</feature>
<dbReference type="SUPFAM" id="SSF57184">
    <property type="entry name" value="Growth factor receptor domain"/>
    <property type="match status" value="2"/>
</dbReference>
<dbReference type="InterPro" id="IPR018097">
    <property type="entry name" value="EGF_Ca-bd_CS"/>
</dbReference>
<evidence type="ECO:0000313" key="14">
    <source>
        <dbReference type="Proteomes" id="UP000014760"/>
    </source>
</evidence>
<gene>
    <name evidence="12" type="ORF">CAPTEDRAFT_197182</name>
</gene>
<dbReference type="PROSITE" id="PS00010">
    <property type="entry name" value="ASX_HYDROXYL"/>
    <property type="match status" value="4"/>
</dbReference>
<dbReference type="InterPro" id="IPR001881">
    <property type="entry name" value="EGF-like_Ca-bd_dom"/>
</dbReference>
<protein>
    <recommendedName>
        <fullName evidence="11">EGF-like domain-containing protein</fullName>
    </recommendedName>
</protein>
<name>R7UJJ0_CAPTE</name>
<dbReference type="GO" id="GO:0007399">
    <property type="term" value="P:nervous system development"/>
    <property type="evidence" value="ECO:0007669"/>
    <property type="project" value="UniProtKB-KW"/>
</dbReference>
<keyword evidence="14" id="KW-1185">Reference proteome</keyword>
<dbReference type="InterPro" id="IPR003591">
    <property type="entry name" value="Leu-rich_rpt_typical-subtyp"/>
</dbReference>
<dbReference type="EMBL" id="KB302742">
    <property type="protein sequence ID" value="ELU03928.1"/>
    <property type="molecule type" value="Genomic_DNA"/>
</dbReference>
<evidence type="ECO:0000256" key="8">
    <source>
        <dbReference type="ARBA" id="ARBA00023180"/>
    </source>
</evidence>
<evidence type="ECO:0000313" key="12">
    <source>
        <dbReference type="EMBL" id="ELU03928.1"/>
    </source>
</evidence>
<evidence type="ECO:0000256" key="5">
    <source>
        <dbReference type="ARBA" id="ARBA00022837"/>
    </source>
</evidence>
<dbReference type="PROSITE" id="PS01186">
    <property type="entry name" value="EGF_2"/>
    <property type="match status" value="3"/>
</dbReference>
<evidence type="ECO:0000313" key="13">
    <source>
        <dbReference type="EnsemblMetazoa" id="CapteP197182"/>
    </source>
</evidence>
<dbReference type="PANTHER" id="PTHR24039">
    <property type="entry name" value="FIBRILLIN-RELATED"/>
    <property type="match status" value="1"/>
</dbReference>
<dbReference type="SMART" id="SM00181">
    <property type="entry name" value="EGF"/>
    <property type="match status" value="6"/>
</dbReference>
<keyword evidence="6" id="KW-0524">Neurogenesis</keyword>
<keyword evidence="2" id="KW-0433">Leucine-rich repeat</keyword>
<dbReference type="HOGENOM" id="CLU_312221_0_0_1"/>
<dbReference type="CDD" id="cd00054">
    <property type="entry name" value="EGF_CA"/>
    <property type="match status" value="3"/>
</dbReference>
<dbReference type="InterPro" id="IPR024731">
    <property type="entry name" value="NELL2-like_EGF"/>
</dbReference>
<reference evidence="12 14" key="2">
    <citation type="journal article" date="2013" name="Nature">
        <title>Insights into bilaterian evolution from three spiralian genomes.</title>
        <authorList>
            <person name="Simakov O."/>
            <person name="Marletaz F."/>
            <person name="Cho S.J."/>
            <person name="Edsinger-Gonzales E."/>
            <person name="Havlak P."/>
            <person name="Hellsten U."/>
            <person name="Kuo D.H."/>
            <person name="Larsson T."/>
            <person name="Lv J."/>
            <person name="Arendt D."/>
            <person name="Savage R."/>
            <person name="Osoegawa K."/>
            <person name="de Jong P."/>
            <person name="Grimwood J."/>
            <person name="Chapman J.A."/>
            <person name="Shapiro H."/>
            <person name="Aerts A."/>
            <person name="Otillar R.P."/>
            <person name="Terry A.Y."/>
            <person name="Boore J.L."/>
            <person name="Grigoriev I.V."/>
            <person name="Lindberg D.R."/>
            <person name="Seaver E.C."/>
            <person name="Weisblat D.A."/>
            <person name="Putnam N.H."/>
            <person name="Rokhsar D.S."/>
        </authorList>
    </citation>
    <scope>NUCLEOTIDE SEQUENCE</scope>
    <source>
        <strain evidence="12 14">I ESC-2004</strain>
    </source>
</reference>
<feature type="signal peptide" evidence="10">
    <location>
        <begin position="1"/>
        <end position="21"/>
    </location>
</feature>
<dbReference type="SMART" id="SM00369">
    <property type="entry name" value="LRR_TYP"/>
    <property type="match status" value="3"/>
</dbReference>
<organism evidence="12">
    <name type="scientific">Capitella teleta</name>
    <name type="common">Polychaete worm</name>
    <dbReference type="NCBI Taxonomy" id="283909"/>
    <lineage>
        <taxon>Eukaryota</taxon>
        <taxon>Metazoa</taxon>
        <taxon>Spiralia</taxon>
        <taxon>Lophotrochozoa</taxon>
        <taxon>Annelida</taxon>
        <taxon>Polychaeta</taxon>
        <taxon>Sedentaria</taxon>
        <taxon>Scolecida</taxon>
        <taxon>Capitellidae</taxon>
        <taxon>Capitella</taxon>
    </lineage>
</organism>
<keyword evidence="3 10" id="KW-0732">Signal</keyword>